<dbReference type="EMBL" id="CP061470">
    <property type="protein sequence ID" value="QNU18013.1"/>
    <property type="molecule type" value="Genomic_DNA"/>
</dbReference>
<evidence type="ECO:0000259" key="2">
    <source>
        <dbReference type="Pfam" id="PF20434"/>
    </source>
</evidence>
<dbReference type="GO" id="GO:0016787">
    <property type="term" value="F:hydrolase activity"/>
    <property type="evidence" value="ECO:0007669"/>
    <property type="project" value="UniProtKB-KW"/>
</dbReference>
<evidence type="ECO:0000313" key="4">
    <source>
        <dbReference type="Proteomes" id="UP000516388"/>
    </source>
</evidence>
<feature type="domain" description="BD-FAE-like" evidence="2">
    <location>
        <begin position="21"/>
        <end position="236"/>
    </location>
</feature>
<gene>
    <name evidence="3" type="ORF">IC807_17170</name>
</gene>
<evidence type="ECO:0000256" key="1">
    <source>
        <dbReference type="ARBA" id="ARBA00022801"/>
    </source>
</evidence>
<protein>
    <submittedName>
        <fullName evidence="3">Alpha/beta hydrolase</fullName>
    </submittedName>
</protein>
<dbReference type="SUPFAM" id="SSF53474">
    <property type="entry name" value="alpha/beta-Hydrolases"/>
    <property type="match status" value="1"/>
</dbReference>
<keyword evidence="4" id="KW-1185">Reference proteome</keyword>
<dbReference type="Proteomes" id="UP000516388">
    <property type="component" value="Chromosome"/>
</dbReference>
<dbReference type="PANTHER" id="PTHR48081">
    <property type="entry name" value="AB HYDROLASE SUPERFAMILY PROTEIN C4A8.06C"/>
    <property type="match status" value="1"/>
</dbReference>
<accession>A0A7H1RUS4</accession>
<dbReference type="AlphaFoldDB" id="A0A7H1RUS4"/>
<dbReference type="InterPro" id="IPR029058">
    <property type="entry name" value="AB_hydrolase_fold"/>
</dbReference>
<name>A0A7H1RUS4_9BACL</name>
<organism evidence="3 4">
    <name type="scientific">Geobacillus zalihae</name>
    <dbReference type="NCBI Taxonomy" id="213419"/>
    <lineage>
        <taxon>Bacteria</taxon>
        <taxon>Bacillati</taxon>
        <taxon>Bacillota</taxon>
        <taxon>Bacilli</taxon>
        <taxon>Bacillales</taxon>
        <taxon>Anoxybacillaceae</taxon>
        <taxon>Geobacillus</taxon>
    </lineage>
</organism>
<dbReference type="KEGG" id="gza:IC807_17170"/>
<dbReference type="PANTHER" id="PTHR48081:SF13">
    <property type="entry name" value="ALPHA_BETA HYDROLASE"/>
    <property type="match status" value="1"/>
</dbReference>
<sequence>MNMTKTYFDIPYASLSESQKLDIYLPEKGEKPFPVIISIHGGAFAFGDKKGPDCEAALHGLERGYAIASVNYRLSGEATFPADIEDVKAAIRFLRAHADEFSLCSEKFAVWGGSAGGALAALVGTSGDVPEFKNPTIGYVEYSDRVQAVVDWYGPINFLTMDDQFIEIGIEGQIHNSSDSFESKLMGQQITLIPDLVAKHNPETYITPDCPPFLIQHGMKDDIIPYLQSVEFAKKLESVIGKENVILELFENAGHGGPEFHSEENIRKVLDFLDARLK</sequence>
<dbReference type="Gene3D" id="3.40.50.1820">
    <property type="entry name" value="alpha/beta hydrolase"/>
    <property type="match status" value="1"/>
</dbReference>
<keyword evidence="1 3" id="KW-0378">Hydrolase</keyword>
<proteinExistence type="predicted"/>
<reference evidence="3 4" key="1">
    <citation type="submission" date="2020-09" db="EMBL/GenBank/DDBJ databases">
        <title>Complete Geobacillus genomes through the use of hybrid genome assembly.</title>
        <authorList>
            <person name="Vera D.L."/>
            <person name="Venkateswaran K."/>
            <person name="Singh N.K."/>
            <person name="Landry K."/>
        </authorList>
    </citation>
    <scope>NUCLEOTIDE SEQUENCE [LARGE SCALE GENOMIC DNA]</scope>
    <source>
        <strain evidence="3 4">SURF-189</strain>
    </source>
</reference>
<dbReference type="Pfam" id="PF20434">
    <property type="entry name" value="BD-FAE"/>
    <property type="match status" value="1"/>
</dbReference>
<dbReference type="InterPro" id="IPR050300">
    <property type="entry name" value="GDXG_lipolytic_enzyme"/>
</dbReference>
<dbReference type="InterPro" id="IPR049492">
    <property type="entry name" value="BD-FAE-like_dom"/>
</dbReference>
<evidence type="ECO:0000313" key="3">
    <source>
        <dbReference type="EMBL" id="QNU18013.1"/>
    </source>
</evidence>